<organism evidence="3 4">
    <name type="scientific">Nesterenkonia sphaerica</name>
    <dbReference type="NCBI Taxonomy" id="1804988"/>
    <lineage>
        <taxon>Bacteria</taxon>
        <taxon>Bacillati</taxon>
        <taxon>Actinomycetota</taxon>
        <taxon>Actinomycetes</taxon>
        <taxon>Micrococcales</taxon>
        <taxon>Micrococcaceae</taxon>
        <taxon>Nesterenkonia</taxon>
    </lineage>
</organism>
<gene>
    <name evidence="3" type="ORF">FEF27_11290</name>
</gene>
<dbReference type="SUPFAM" id="SSF46785">
    <property type="entry name" value="Winged helix' DNA-binding domain"/>
    <property type="match status" value="1"/>
</dbReference>
<dbReference type="InterPro" id="IPR036388">
    <property type="entry name" value="WH-like_DNA-bd_sf"/>
</dbReference>
<dbReference type="Gene3D" id="1.10.10.10">
    <property type="entry name" value="Winged helix-like DNA-binding domain superfamily/Winged helix DNA-binding domain"/>
    <property type="match status" value="1"/>
</dbReference>
<keyword evidence="4" id="KW-1185">Reference proteome</keyword>
<dbReference type="Gene3D" id="3.30.420.40">
    <property type="match status" value="2"/>
</dbReference>
<comment type="caution">
    <text evidence="3">The sequence shown here is derived from an EMBL/GenBank/DDBJ whole genome shotgun (WGS) entry which is preliminary data.</text>
</comment>
<dbReference type="EMBL" id="VAWA01000019">
    <property type="protein sequence ID" value="TLP72836.1"/>
    <property type="molecule type" value="Genomic_DNA"/>
</dbReference>
<dbReference type="Proteomes" id="UP000306544">
    <property type="component" value="Unassembled WGS sequence"/>
</dbReference>
<name>A0A5R9A4X6_9MICC</name>
<evidence type="ECO:0000313" key="3">
    <source>
        <dbReference type="EMBL" id="TLP72836.1"/>
    </source>
</evidence>
<protein>
    <submittedName>
        <fullName evidence="3">ROK family protein</fullName>
    </submittedName>
</protein>
<dbReference type="PANTHER" id="PTHR18964:SF149">
    <property type="entry name" value="BIFUNCTIONAL UDP-N-ACETYLGLUCOSAMINE 2-EPIMERASE_N-ACETYLMANNOSAMINE KINASE"/>
    <property type="match status" value="1"/>
</dbReference>
<sequence length="428" mass="44496">MRNGSGSLARLGRRSPTRDLARPGARQESLREANLLLITEEIFASTEPLSRADLSVRTGMTRSTVSRLVEDLLAAAIVREGSPLIGPSRGRPAVPLMPAPRTLAGLGVEVNVDFMAARVLDLTGSVLAEAMVEGDFRSSDPAEVLGAAGDLAVRVAKEAGATGATVVGTTLALPGLVAEDERSLLLAPNLGWIDVDVVDLLCASAPEGVFGQSVRVANEAKLAALAVAQELTEVDGEEQTFLYVSAQMGIGSAVVINGIVEAGPHGWAGELGHISVEPSGPDCSCGSNGCLEVYAGKHALLEAAGLPASATAEDLIYLVKSGLGHPEQLQTQAEEALSRAGWSLGIALAGAMNVWDVHDVVLGGEFGPLTDLLRPHIEQQLQRRVLAARWVEFRVRESGTGPAPATSGGAMRALRAVLDAPEAWVPTS</sequence>
<comment type="similarity">
    <text evidence="1">Belongs to the ROK (NagC/XylR) family.</text>
</comment>
<feature type="region of interest" description="Disordered" evidence="2">
    <location>
        <begin position="1"/>
        <end position="26"/>
    </location>
</feature>
<dbReference type="InterPro" id="IPR043129">
    <property type="entry name" value="ATPase_NBD"/>
</dbReference>
<reference evidence="3 4" key="1">
    <citation type="submission" date="2019-05" db="EMBL/GenBank/DDBJ databases">
        <title>Nesterenkonia sp. GY239, isolated from the Southern Atlantic Ocean.</title>
        <authorList>
            <person name="Zhang G."/>
        </authorList>
    </citation>
    <scope>NUCLEOTIDE SEQUENCE [LARGE SCALE GENOMIC DNA]</scope>
    <source>
        <strain evidence="3 4">GY239</strain>
    </source>
</reference>
<evidence type="ECO:0000256" key="1">
    <source>
        <dbReference type="ARBA" id="ARBA00006479"/>
    </source>
</evidence>
<dbReference type="InterPro" id="IPR000600">
    <property type="entry name" value="ROK"/>
</dbReference>
<dbReference type="InterPro" id="IPR036390">
    <property type="entry name" value="WH_DNA-bd_sf"/>
</dbReference>
<evidence type="ECO:0000313" key="4">
    <source>
        <dbReference type="Proteomes" id="UP000306544"/>
    </source>
</evidence>
<dbReference type="OrthoDB" id="5174513at2"/>
<proteinExistence type="inferred from homology"/>
<evidence type="ECO:0000256" key="2">
    <source>
        <dbReference type="SAM" id="MobiDB-lite"/>
    </source>
</evidence>
<dbReference type="SUPFAM" id="SSF53067">
    <property type="entry name" value="Actin-like ATPase domain"/>
    <property type="match status" value="1"/>
</dbReference>
<accession>A0A5R9A4X6</accession>
<dbReference type="Pfam" id="PF00480">
    <property type="entry name" value="ROK"/>
    <property type="match status" value="1"/>
</dbReference>
<dbReference type="AlphaFoldDB" id="A0A5R9A4X6"/>
<dbReference type="PANTHER" id="PTHR18964">
    <property type="entry name" value="ROK (REPRESSOR, ORF, KINASE) FAMILY"/>
    <property type="match status" value="1"/>
</dbReference>
<dbReference type="RefSeq" id="WP_138171030.1">
    <property type="nucleotide sequence ID" value="NZ_VAWA01000019.1"/>
</dbReference>